<keyword evidence="5" id="KW-0560">Oxidoreductase</keyword>
<evidence type="ECO:0000313" key="14">
    <source>
        <dbReference type="Proteomes" id="UP000092683"/>
    </source>
</evidence>
<dbReference type="PROSITE" id="PS51352">
    <property type="entry name" value="THIOREDOXIN_2"/>
    <property type="match status" value="1"/>
</dbReference>
<dbReference type="PANTHER" id="PTHR42801:SF7">
    <property type="entry name" value="SLL1159 PROTEIN"/>
    <property type="match status" value="1"/>
</dbReference>
<dbReference type="AlphaFoldDB" id="A0A1B9DCF1"/>
<dbReference type="InterPro" id="IPR000866">
    <property type="entry name" value="AhpC/TSA"/>
</dbReference>
<evidence type="ECO:0000313" key="13">
    <source>
        <dbReference type="EMBL" id="OCB60000.1"/>
    </source>
</evidence>
<keyword evidence="6" id="KW-1015">Disulfide bond</keyword>
<proteinExistence type="inferred from homology"/>
<feature type="domain" description="Thioredoxin" evidence="12">
    <location>
        <begin position="52"/>
        <end position="225"/>
    </location>
</feature>
<comment type="function">
    <text evidence="1">Thiol-specific peroxidase that catalyzes the reduction of hydrogen peroxide and organic hydroperoxides to water and alcohols, respectively. Plays a role in cell protection against oxidative stress by detoxifying peroxides and as sensor of hydrogen peroxide-mediated signaling events.</text>
</comment>
<dbReference type="EMBL" id="MBEE01000053">
    <property type="protein sequence ID" value="OCB60000.1"/>
    <property type="molecule type" value="Genomic_DNA"/>
</dbReference>
<evidence type="ECO:0000256" key="7">
    <source>
        <dbReference type="ARBA" id="ARBA00023284"/>
    </source>
</evidence>
<dbReference type="InterPro" id="IPR013766">
    <property type="entry name" value="Thioredoxin_domain"/>
</dbReference>
<dbReference type="GO" id="GO:0008379">
    <property type="term" value="F:thioredoxin peroxidase activity"/>
    <property type="evidence" value="ECO:0007669"/>
    <property type="project" value="TreeGrafter"/>
</dbReference>
<evidence type="ECO:0000256" key="1">
    <source>
        <dbReference type="ARBA" id="ARBA00003330"/>
    </source>
</evidence>
<evidence type="ECO:0000256" key="4">
    <source>
        <dbReference type="ARBA" id="ARBA00022862"/>
    </source>
</evidence>
<dbReference type="Proteomes" id="UP000092683">
    <property type="component" value="Unassembled WGS sequence"/>
</dbReference>
<dbReference type="EC" id="1.11.1.24" evidence="2"/>
<protein>
    <recommendedName>
        <fullName evidence="2">thioredoxin-dependent peroxiredoxin</fullName>
        <ecNumber evidence="2">1.11.1.24</ecNumber>
    </recommendedName>
    <alternativeName>
        <fullName evidence="10">Bacterioferritin comigratory protein</fullName>
    </alternativeName>
    <alternativeName>
        <fullName evidence="8">Thioredoxin peroxidase</fullName>
    </alternativeName>
</protein>
<keyword evidence="7" id="KW-0676">Redox-active center</keyword>
<dbReference type="Gene3D" id="3.40.30.10">
    <property type="entry name" value="Glutaredoxin"/>
    <property type="match status" value="1"/>
</dbReference>
<evidence type="ECO:0000256" key="10">
    <source>
        <dbReference type="ARBA" id="ARBA00041373"/>
    </source>
</evidence>
<organism evidence="13 14">
    <name type="scientific">Mycobacterium malmoense</name>
    <dbReference type="NCBI Taxonomy" id="1780"/>
    <lineage>
        <taxon>Bacteria</taxon>
        <taxon>Bacillati</taxon>
        <taxon>Actinomycetota</taxon>
        <taxon>Actinomycetes</taxon>
        <taxon>Mycobacteriales</taxon>
        <taxon>Mycobacteriaceae</taxon>
        <taxon>Mycobacterium</taxon>
    </lineage>
</organism>
<dbReference type="GO" id="GO:0045454">
    <property type="term" value="P:cell redox homeostasis"/>
    <property type="evidence" value="ECO:0007669"/>
    <property type="project" value="TreeGrafter"/>
</dbReference>
<keyword evidence="3" id="KW-0575">Peroxidase</keyword>
<name>A0A1B9DCF1_MYCMA</name>
<dbReference type="OrthoDB" id="9809746at2"/>
<dbReference type="InterPro" id="IPR050924">
    <property type="entry name" value="Peroxiredoxin_BCP/PrxQ"/>
</dbReference>
<sequence length="225" mass="23583">MTSTADTNQTTIADRVAQFQQGMAGQLPDDVVSAFSAEQAQLRAAGLPAGAAGPSGPIPDADLLDVRGEPTTLAESVAGRSAVVVLYRGAWCPYCNLTLRAYQEELVPQLAERDVALVAISPQKPDGSLSTREINELSFIVLSDPGNQIAAGLGVLTAPGEAARAAQRDLGLDLAEVNADGTHGLPMPTVAIVDRTGTIRWIDVHPDYTTRTEVADIVDALNVLE</sequence>
<evidence type="ECO:0000256" key="9">
    <source>
        <dbReference type="ARBA" id="ARBA00038489"/>
    </source>
</evidence>
<evidence type="ECO:0000256" key="11">
    <source>
        <dbReference type="ARBA" id="ARBA00049091"/>
    </source>
</evidence>
<comment type="similarity">
    <text evidence="9">Belongs to the peroxiredoxin family. BCP/PrxQ subfamily.</text>
</comment>
<comment type="caution">
    <text evidence="13">The sequence shown here is derived from an EMBL/GenBank/DDBJ whole genome shotgun (WGS) entry which is preliminary data.</text>
</comment>
<dbReference type="GO" id="GO:0034599">
    <property type="term" value="P:cellular response to oxidative stress"/>
    <property type="evidence" value="ECO:0007669"/>
    <property type="project" value="TreeGrafter"/>
</dbReference>
<dbReference type="GO" id="GO:0005737">
    <property type="term" value="C:cytoplasm"/>
    <property type="evidence" value="ECO:0007669"/>
    <property type="project" value="TreeGrafter"/>
</dbReference>
<comment type="catalytic activity">
    <reaction evidence="11">
        <text>a hydroperoxide + [thioredoxin]-dithiol = an alcohol + [thioredoxin]-disulfide + H2O</text>
        <dbReference type="Rhea" id="RHEA:62620"/>
        <dbReference type="Rhea" id="RHEA-COMP:10698"/>
        <dbReference type="Rhea" id="RHEA-COMP:10700"/>
        <dbReference type="ChEBI" id="CHEBI:15377"/>
        <dbReference type="ChEBI" id="CHEBI:29950"/>
        <dbReference type="ChEBI" id="CHEBI:30879"/>
        <dbReference type="ChEBI" id="CHEBI:35924"/>
        <dbReference type="ChEBI" id="CHEBI:50058"/>
        <dbReference type="EC" id="1.11.1.24"/>
    </reaction>
</comment>
<gene>
    <name evidence="13" type="ORF">A5677_14245</name>
</gene>
<dbReference type="InterPro" id="IPR036249">
    <property type="entry name" value="Thioredoxin-like_sf"/>
</dbReference>
<evidence type="ECO:0000259" key="12">
    <source>
        <dbReference type="PROSITE" id="PS51352"/>
    </source>
</evidence>
<accession>A0A1B9DCF1</accession>
<keyword evidence="4" id="KW-0049">Antioxidant</keyword>
<dbReference type="CDD" id="cd02970">
    <property type="entry name" value="PRX_like2"/>
    <property type="match status" value="1"/>
</dbReference>
<evidence type="ECO:0000256" key="2">
    <source>
        <dbReference type="ARBA" id="ARBA00013017"/>
    </source>
</evidence>
<evidence type="ECO:0000256" key="5">
    <source>
        <dbReference type="ARBA" id="ARBA00023002"/>
    </source>
</evidence>
<dbReference type="Pfam" id="PF00578">
    <property type="entry name" value="AhpC-TSA"/>
    <property type="match status" value="1"/>
</dbReference>
<evidence type="ECO:0000256" key="6">
    <source>
        <dbReference type="ARBA" id="ARBA00023157"/>
    </source>
</evidence>
<reference evidence="13 14" key="1">
    <citation type="submission" date="2016-06" db="EMBL/GenBank/DDBJ databases">
        <authorList>
            <person name="Kjaerup R.B."/>
            <person name="Dalgaard T.S."/>
            <person name="Juul-Madsen H.R."/>
        </authorList>
    </citation>
    <scope>NUCLEOTIDE SEQUENCE [LARGE SCALE GENOMIC DNA]</scope>
    <source>
        <strain evidence="13 14">E3012</strain>
    </source>
</reference>
<dbReference type="RefSeq" id="WP_065479309.1">
    <property type="nucleotide sequence ID" value="NZ_MBEE01000053.1"/>
</dbReference>
<evidence type="ECO:0000256" key="8">
    <source>
        <dbReference type="ARBA" id="ARBA00032824"/>
    </source>
</evidence>
<dbReference type="SUPFAM" id="SSF52833">
    <property type="entry name" value="Thioredoxin-like"/>
    <property type="match status" value="1"/>
</dbReference>
<evidence type="ECO:0000256" key="3">
    <source>
        <dbReference type="ARBA" id="ARBA00022559"/>
    </source>
</evidence>
<dbReference type="PANTHER" id="PTHR42801">
    <property type="entry name" value="THIOREDOXIN-DEPENDENT PEROXIDE REDUCTASE"/>
    <property type="match status" value="1"/>
</dbReference>